<evidence type="ECO:0000256" key="2">
    <source>
        <dbReference type="SAM" id="SignalP"/>
    </source>
</evidence>
<dbReference type="KEGG" id="dci:108252184"/>
<organism evidence="3 4">
    <name type="scientific">Diaphorina citri</name>
    <name type="common">Asian citrus psyllid</name>
    <dbReference type="NCBI Taxonomy" id="121845"/>
    <lineage>
        <taxon>Eukaryota</taxon>
        <taxon>Metazoa</taxon>
        <taxon>Ecdysozoa</taxon>
        <taxon>Arthropoda</taxon>
        <taxon>Hexapoda</taxon>
        <taxon>Insecta</taxon>
        <taxon>Pterygota</taxon>
        <taxon>Neoptera</taxon>
        <taxon>Paraneoptera</taxon>
        <taxon>Hemiptera</taxon>
        <taxon>Sternorrhyncha</taxon>
        <taxon>Psylloidea</taxon>
        <taxon>Psyllidae</taxon>
        <taxon>Diaphorininae</taxon>
        <taxon>Diaphorina</taxon>
    </lineage>
</organism>
<feature type="chain" id="PRO_5010197449" evidence="2">
    <location>
        <begin position="23"/>
        <end position="101"/>
    </location>
</feature>
<dbReference type="Proteomes" id="UP000079169">
    <property type="component" value="Unplaced"/>
</dbReference>
<dbReference type="AlphaFoldDB" id="A0A1S4E9P4"/>
<reference evidence="4" key="1">
    <citation type="submission" date="2025-08" db="UniProtKB">
        <authorList>
            <consortium name="RefSeq"/>
        </authorList>
    </citation>
    <scope>IDENTIFICATION</scope>
</reference>
<keyword evidence="1" id="KW-0175">Coiled coil</keyword>
<keyword evidence="3" id="KW-1185">Reference proteome</keyword>
<proteinExistence type="predicted"/>
<dbReference type="RefSeq" id="XP_017298877.1">
    <property type="nucleotide sequence ID" value="XM_017443388.2"/>
</dbReference>
<keyword evidence="2" id="KW-0732">Signal</keyword>
<sequence length="101" mass="12174">MFCTKWIFVIIFTVITITSACSEHRLGSKQNNVLKRHLTNKNQMLQKSLEKFEKKFESIKNMPWDYKYRRHGNKINWDVSSNMVARRNVQRNEAQLKQEIK</sequence>
<protein>
    <submittedName>
        <fullName evidence="4">Uncharacterized protein LOC108252184</fullName>
    </submittedName>
</protein>
<gene>
    <name evidence="4" type="primary">LOC108252184</name>
</gene>
<evidence type="ECO:0000313" key="3">
    <source>
        <dbReference type="Proteomes" id="UP000079169"/>
    </source>
</evidence>
<dbReference type="PaxDb" id="121845-A0A1S4E9P4"/>
<evidence type="ECO:0000256" key="1">
    <source>
        <dbReference type="SAM" id="Coils"/>
    </source>
</evidence>
<dbReference type="PROSITE" id="PS51257">
    <property type="entry name" value="PROKAR_LIPOPROTEIN"/>
    <property type="match status" value="1"/>
</dbReference>
<feature type="signal peptide" evidence="2">
    <location>
        <begin position="1"/>
        <end position="22"/>
    </location>
</feature>
<dbReference type="GeneID" id="108252184"/>
<feature type="coiled-coil region" evidence="1">
    <location>
        <begin position="35"/>
        <end position="62"/>
    </location>
</feature>
<evidence type="ECO:0000313" key="4">
    <source>
        <dbReference type="RefSeq" id="XP_017298877.1"/>
    </source>
</evidence>
<accession>A0A1S4E9P4</accession>
<name>A0A1S4E9P4_DIACI</name>